<feature type="compositionally biased region" description="Polar residues" evidence="1">
    <location>
        <begin position="174"/>
        <end position="193"/>
    </location>
</feature>
<reference evidence="2 3" key="1">
    <citation type="journal article" date="2018" name="BMC Genomics">
        <title>Comparative genome analyses reveal sequence features reflecting distinct modes of host-adaptation between dicot and monocot powdery mildew.</title>
        <authorList>
            <person name="Wu Y."/>
            <person name="Ma X."/>
            <person name="Pan Z."/>
            <person name="Kale S.D."/>
            <person name="Song Y."/>
            <person name="King H."/>
            <person name="Zhang Q."/>
            <person name="Presley C."/>
            <person name="Deng X."/>
            <person name="Wei C.I."/>
            <person name="Xiao S."/>
        </authorList>
    </citation>
    <scope>NUCLEOTIDE SEQUENCE [LARGE SCALE GENOMIC DNA]</scope>
    <source>
        <strain evidence="2">UMSG3</strain>
    </source>
</reference>
<evidence type="ECO:0000256" key="1">
    <source>
        <dbReference type="SAM" id="MobiDB-lite"/>
    </source>
</evidence>
<proteinExistence type="predicted"/>
<accession>A0A420JB93</accession>
<evidence type="ECO:0000313" key="3">
    <source>
        <dbReference type="Proteomes" id="UP000283383"/>
    </source>
</evidence>
<organism evidence="2 3">
    <name type="scientific">Golovinomyces cichoracearum</name>
    <dbReference type="NCBI Taxonomy" id="62708"/>
    <lineage>
        <taxon>Eukaryota</taxon>
        <taxon>Fungi</taxon>
        <taxon>Dikarya</taxon>
        <taxon>Ascomycota</taxon>
        <taxon>Pezizomycotina</taxon>
        <taxon>Leotiomycetes</taxon>
        <taxon>Erysiphales</taxon>
        <taxon>Erysiphaceae</taxon>
        <taxon>Golovinomyces</taxon>
    </lineage>
</organism>
<dbReference type="AlphaFoldDB" id="A0A420JB93"/>
<name>A0A420JB93_9PEZI</name>
<evidence type="ECO:0000313" key="2">
    <source>
        <dbReference type="EMBL" id="RKF84078.1"/>
    </source>
</evidence>
<sequence length="199" mass="23333">MADELPHVLQKYKKYIDLTLFKNDDLDPTTPDANAKTLHTYIAQRLAWYAEIEYTAGRLWELYKEDFKSWTVEMMDKCKADMLYLLRDFLVKNGVFIPRDNRRLAIRLIDVVNEIEDHEWTQEEIEIQMRRGGGFSSSYIPPTSYQASNYKTNINSESKVFSSQKVDVTCSGQLTTQSQRQPNEKQSSQFQHLTTKEQD</sequence>
<feature type="region of interest" description="Disordered" evidence="1">
    <location>
        <begin position="174"/>
        <end position="199"/>
    </location>
</feature>
<protein>
    <submittedName>
        <fullName evidence="2">Putative powdery mildew-specific protein</fullName>
    </submittedName>
</protein>
<keyword evidence="3" id="KW-1185">Reference proteome</keyword>
<comment type="caution">
    <text evidence="2">The sequence shown here is derived from an EMBL/GenBank/DDBJ whole genome shotgun (WGS) entry which is preliminary data.</text>
</comment>
<gene>
    <name evidence="2" type="ORF">GcM3_002016</name>
</gene>
<dbReference type="EMBL" id="MCBQ01000210">
    <property type="protein sequence ID" value="RKF84078.1"/>
    <property type="molecule type" value="Genomic_DNA"/>
</dbReference>
<dbReference type="Proteomes" id="UP000283383">
    <property type="component" value="Unassembled WGS sequence"/>
</dbReference>